<keyword evidence="6 8" id="KW-0456">Lyase</keyword>
<accession>A0A4P8XWQ0</accession>
<evidence type="ECO:0000256" key="1">
    <source>
        <dbReference type="ARBA" id="ARBA00008876"/>
    </source>
</evidence>
<dbReference type="AlphaFoldDB" id="A0A4P8XWQ0"/>
<name>A0A4P8XWQ0_9FIRM</name>
<organism evidence="8 9">
    <name type="scientific">Ruminococcus bovis</name>
    <dbReference type="NCBI Taxonomy" id="2564099"/>
    <lineage>
        <taxon>Bacteria</taxon>
        <taxon>Bacillati</taxon>
        <taxon>Bacillota</taxon>
        <taxon>Clostridia</taxon>
        <taxon>Eubacteriales</taxon>
        <taxon>Oscillospiraceae</taxon>
        <taxon>Ruminococcus</taxon>
    </lineage>
</organism>
<sequence>MEARKIKASLITEKVKKLFMDCNYFIGNDIYNALLKARDTEESETGKSILDQIIENDDIAKKEEIPLCQDTGMAILFVKYGDKVIVEDGSFNEAVTEGVRRAYIDGYLRKSVVSDPVFDRINTKDNTPCIIHTEIVPGDKIEILAGGKGFGSENMSKIAMLTPSKGIEGVKEFILNTVREAGPNPCPPMVVGVGIGGTFEKAALLAKKATFRSIDTHNEDKRYADLEDELLQSINKMGFGPAGLGGTTTAIGVNIETYPTHIAGMPVAVNICCHAARHSTTTI</sequence>
<evidence type="ECO:0000256" key="4">
    <source>
        <dbReference type="ARBA" id="ARBA00023004"/>
    </source>
</evidence>
<dbReference type="RefSeq" id="WP_138156612.1">
    <property type="nucleotide sequence ID" value="NZ_CP039381.1"/>
</dbReference>
<feature type="domain" description="Fe-S hydro-lyase tartrate dehydratase alpha-type catalytic" evidence="7">
    <location>
        <begin position="13"/>
        <end position="281"/>
    </location>
</feature>
<evidence type="ECO:0000256" key="3">
    <source>
        <dbReference type="ARBA" id="ARBA00022723"/>
    </source>
</evidence>
<comment type="similarity">
    <text evidence="1">Belongs to the class-I fumarase family.</text>
</comment>
<dbReference type="Pfam" id="PF05681">
    <property type="entry name" value="Fumerase"/>
    <property type="match status" value="1"/>
</dbReference>
<dbReference type="OrthoDB" id="9798978at2"/>
<dbReference type="InterPro" id="IPR004646">
    <property type="entry name" value="Fe-S_hydro-lyase_TtdA-typ_cat"/>
</dbReference>
<dbReference type="NCBIfam" id="TIGR00722">
    <property type="entry name" value="ttdA_fumA_fumB"/>
    <property type="match status" value="1"/>
</dbReference>
<proteinExistence type="inferred from homology"/>
<dbReference type="PANTHER" id="PTHR30389">
    <property type="entry name" value="FUMARATE HYDRATASE-RELATED"/>
    <property type="match status" value="1"/>
</dbReference>
<evidence type="ECO:0000313" key="9">
    <source>
        <dbReference type="Proteomes" id="UP000301475"/>
    </source>
</evidence>
<reference evidence="8 9" key="1">
    <citation type="submission" date="2019-04" db="EMBL/GenBank/DDBJ databases">
        <authorList>
            <person name="Embree M."/>
            <person name="Gaffney J.R."/>
        </authorList>
    </citation>
    <scope>NUCLEOTIDE SEQUENCE [LARGE SCALE GENOMIC DNA]</scope>
    <source>
        <strain evidence="8 9">JE7A12</strain>
    </source>
</reference>
<dbReference type="KEGG" id="ruj:E5Z56_03870"/>
<dbReference type="EC" id="4.2.1.2" evidence="8"/>
<keyword evidence="9" id="KW-1185">Reference proteome</keyword>
<keyword evidence="2" id="KW-0004">4Fe-4S</keyword>
<evidence type="ECO:0000256" key="6">
    <source>
        <dbReference type="ARBA" id="ARBA00023239"/>
    </source>
</evidence>
<dbReference type="PANTHER" id="PTHR30389:SF17">
    <property type="entry name" value="L(+)-TARTRATE DEHYDRATASE SUBUNIT ALPHA-RELATED"/>
    <property type="match status" value="1"/>
</dbReference>
<dbReference type="EMBL" id="CP039381">
    <property type="protein sequence ID" value="QCT06549.1"/>
    <property type="molecule type" value="Genomic_DNA"/>
</dbReference>
<keyword evidence="4" id="KW-0408">Iron</keyword>
<keyword evidence="5" id="KW-0411">Iron-sulfur</keyword>
<evidence type="ECO:0000313" key="8">
    <source>
        <dbReference type="EMBL" id="QCT06549.1"/>
    </source>
</evidence>
<dbReference type="GO" id="GO:0004333">
    <property type="term" value="F:fumarate hydratase activity"/>
    <property type="evidence" value="ECO:0007669"/>
    <property type="project" value="UniProtKB-EC"/>
</dbReference>
<dbReference type="Proteomes" id="UP000301475">
    <property type="component" value="Chromosome"/>
</dbReference>
<evidence type="ECO:0000256" key="2">
    <source>
        <dbReference type="ARBA" id="ARBA00022485"/>
    </source>
</evidence>
<dbReference type="NCBIfam" id="NF004885">
    <property type="entry name" value="PRK06246.1"/>
    <property type="match status" value="1"/>
</dbReference>
<evidence type="ECO:0000259" key="7">
    <source>
        <dbReference type="Pfam" id="PF05681"/>
    </source>
</evidence>
<dbReference type="InterPro" id="IPR051208">
    <property type="entry name" value="Class-I_Fumarase/Tartrate_DH"/>
</dbReference>
<dbReference type="GO" id="GO:0051539">
    <property type="term" value="F:4 iron, 4 sulfur cluster binding"/>
    <property type="evidence" value="ECO:0007669"/>
    <property type="project" value="UniProtKB-KW"/>
</dbReference>
<dbReference type="GO" id="GO:0046872">
    <property type="term" value="F:metal ion binding"/>
    <property type="evidence" value="ECO:0007669"/>
    <property type="project" value="UniProtKB-KW"/>
</dbReference>
<gene>
    <name evidence="8" type="ORF">E5Z56_03870</name>
</gene>
<keyword evidence="3" id="KW-0479">Metal-binding</keyword>
<protein>
    <submittedName>
        <fullName evidence="8">Fumarate hydratase</fullName>
        <ecNumber evidence="8">4.2.1.2</ecNumber>
    </submittedName>
</protein>
<evidence type="ECO:0000256" key="5">
    <source>
        <dbReference type="ARBA" id="ARBA00023014"/>
    </source>
</evidence>